<dbReference type="GO" id="GO:0004888">
    <property type="term" value="F:transmembrane signaling receptor activity"/>
    <property type="evidence" value="ECO:0007669"/>
    <property type="project" value="InterPro"/>
</dbReference>
<dbReference type="InterPro" id="IPR004089">
    <property type="entry name" value="MCPsignal_dom"/>
</dbReference>
<comment type="caution">
    <text evidence="6">The sequence shown here is derived from an EMBL/GenBank/DDBJ whole genome shotgun (WGS) entry which is preliminary data.</text>
</comment>
<dbReference type="PANTHER" id="PTHR32089">
    <property type="entry name" value="METHYL-ACCEPTING CHEMOTAXIS PROTEIN MCPB"/>
    <property type="match status" value="1"/>
</dbReference>
<keyword evidence="1 3" id="KW-0807">Transducer</keyword>
<dbReference type="GO" id="GO:0016020">
    <property type="term" value="C:membrane"/>
    <property type="evidence" value="ECO:0007669"/>
    <property type="project" value="InterPro"/>
</dbReference>
<proteinExistence type="inferred from homology"/>
<dbReference type="GO" id="GO:0007165">
    <property type="term" value="P:signal transduction"/>
    <property type="evidence" value="ECO:0007669"/>
    <property type="project" value="UniProtKB-KW"/>
</dbReference>
<evidence type="ECO:0000256" key="1">
    <source>
        <dbReference type="ARBA" id="ARBA00023224"/>
    </source>
</evidence>
<name>A0A927H5S9_9BACL</name>
<feature type="transmembrane region" description="Helical" evidence="4">
    <location>
        <begin position="12"/>
        <end position="33"/>
    </location>
</feature>
<evidence type="ECO:0000256" key="2">
    <source>
        <dbReference type="ARBA" id="ARBA00029447"/>
    </source>
</evidence>
<dbReference type="EMBL" id="JACXIY010000006">
    <property type="protein sequence ID" value="MBD2867874.1"/>
    <property type="molecule type" value="Genomic_DNA"/>
</dbReference>
<sequence>MKRELTEIDKRNRLLIKIVWSLLALGIATDLAIGLPAEMILLLAGVGVASCGVATVLTYRGILSGYIKYLIPCILTAIVTLLIVSDPNPIVSTYFLVYINLTIVTLYADYKPIIFTGILGAALSTHLYLDPVLQERLFPGESLVYLYLYLIFATAALGFSANFSQRLQAQVLEKQRDALVSKDLAEELLAKLKSSILVLTEFSGNQQQTVRSTGDISKEVTATFAEMSAAIEKQTGTIMNVSESTQSIDASVRQLLDGTEQLQRYSADNAELSGQNREQMAVLAAEVERVREMMARTVAMMTRLNEENDRVSSIVSTIGDIAEQTNLLALNAAIEAARAGEHGKGFAVVSGEVRKLADNARNATNEISDILSGIRSQISAVHAQVESGQTAVTASRDVSRQLERLIGRINENTELVKRHSDAVGDSAGHLHERYAAMADEMTSIAATTEQNMASVEEVHASMETQDIKIHAMVEEYAQLDQLLSELKEMVAKY</sequence>
<dbReference type="Proteomes" id="UP000632125">
    <property type="component" value="Unassembled WGS sequence"/>
</dbReference>
<dbReference type="SUPFAM" id="SSF58104">
    <property type="entry name" value="Methyl-accepting chemotaxis protein (MCP) signaling domain"/>
    <property type="match status" value="1"/>
</dbReference>
<organism evidence="6 7">
    <name type="scientific">Paenibacillus arenilitoris</name>
    <dbReference type="NCBI Taxonomy" id="2772299"/>
    <lineage>
        <taxon>Bacteria</taxon>
        <taxon>Bacillati</taxon>
        <taxon>Bacillota</taxon>
        <taxon>Bacilli</taxon>
        <taxon>Bacillales</taxon>
        <taxon>Paenibacillaceae</taxon>
        <taxon>Paenibacillus</taxon>
    </lineage>
</organism>
<keyword evidence="4" id="KW-0812">Transmembrane</keyword>
<dbReference type="Pfam" id="PF00015">
    <property type="entry name" value="MCPsignal"/>
    <property type="match status" value="1"/>
</dbReference>
<evidence type="ECO:0000256" key="4">
    <source>
        <dbReference type="SAM" id="Phobius"/>
    </source>
</evidence>
<dbReference type="GO" id="GO:0006935">
    <property type="term" value="P:chemotaxis"/>
    <property type="evidence" value="ECO:0007669"/>
    <property type="project" value="InterPro"/>
</dbReference>
<keyword evidence="7" id="KW-1185">Reference proteome</keyword>
<feature type="transmembrane region" description="Helical" evidence="4">
    <location>
        <begin position="113"/>
        <end position="129"/>
    </location>
</feature>
<evidence type="ECO:0000259" key="5">
    <source>
        <dbReference type="PROSITE" id="PS50111"/>
    </source>
</evidence>
<dbReference type="PRINTS" id="PR00260">
    <property type="entry name" value="CHEMTRNSDUCR"/>
</dbReference>
<gene>
    <name evidence="6" type="ORF">IDH41_04730</name>
</gene>
<keyword evidence="4" id="KW-0472">Membrane</keyword>
<dbReference type="InterPro" id="IPR004090">
    <property type="entry name" value="Chemotax_Me-accpt_rcpt"/>
</dbReference>
<dbReference type="AlphaFoldDB" id="A0A927H5S9"/>
<keyword evidence="4" id="KW-1133">Transmembrane helix</keyword>
<protein>
    <submittedName>
        <fullName evidence="6">Methyl-accepting chemotaxis protein</fullName>
    </submittedName>
</protein>
<comment type="similarity">
    <text evidence="2">Belongs to the methyl-accepting chemotaxis (MCP) protein family.</text>
</comment>
<evidence type="ECO:0000313" key="7">
    <source>
        <dbReference type="Proteomes" id="UP000632125"/>
    </source>
</evidence>
<dbReference type="RefSeq" id="WP_190858768.1">
    <property type="nucleotide sequence ID" value="NZ_JACXIY010000006.1"/>
</dbReference>
<dbReference type="PANTHER" id="PTHR32089:SF112">
    <property type="entry name" value="LYSOZYME-LIKE PROTEIN-RELATED"/>
    <property type="match status" value="1"/>
</dbReference>
<dbReference type="PROSITE" id="PS50111">
    <property type="entry name" value="CHEMOTAXIS_TRANSDUC_2"/>
    <property type="match status" value="1"/>
</dbReference>
<reference evidence="6" key="1">
    <citation type="submission" date="2020-09" db="EMBL/GenBank/DDBJ databases">
        <title>A novel bacterium of genus Paenibacillus, isolated from South China Sea.</title>
        <authorList>
            <person name="Huang H."/>
            <person name="Mo K."/>
            <person name="Hu Y."/>
        </authorList>
    </citation>
    <scope>NUCLEOTIDE SEQUENCE</scope>
    <source>
        <strain evidence="6">IB182493</strain>
    </source>
</reference>
<feature type="domain" description="Methyl-accepting transducer" evidence="5">
    <location>
        <begin position="209"/>
        <end position="466"/>
    </location>
</feature>
<evidence type="ECO:0000256" key="3">
    <source>
        <dbReference type="PROSITE-ProRule" id="PRU00284"/>
    </source>
</evidence>
<feature type="transmembrane region" description="Helical" evidence="4">
    <location>
        <begin position="66"/>
        <end position="84"/>
    </location>
</feature>
<feature type="transmembrane region" description="Helical" evidence="4">
    <location>
        <begin position="144"/>
        <end position="164"/>
    </location>
</feature>
<accession>A0A927H5S9</accession>
<feature type="transmembrane region" description="Helical" evidence="4">
    <location>
        <begin position="90"/>
        <end position="108"/>
    </location>
</feature>
<evidence type="ECO:0000313" key="6">
    <source>
        <dbReference type="EMBL" id="MBD2867874.1"/>
    </source>
</evidence>
<dbReference type="SMART" id="SM00283">
    <property type="entry name" value="MA"/>
    <property type="match status" value="1"/>
</dbReference>
<feature type="transmembrane region" description="Helical" evidence="4">
    <location>
        <begin position="39"/>
        <end position="59"/>
    </location>
</feature>
<dbReference type="Gene3D" id="1.10.287.950">
    <property type="entry name" value="Methyl-accepting chemotaxis protein"/>
    <property type="match status" value="1"/>
</dbReference>